<dbReference type="Proteomes" id="UP000544122">
    <property type="component" value="Unassembled WGS sequence"/>
</dbReference>
<organism evidence="1 2">
    <name type="scientific">Bradyrhizobium australiense</name>
    <dbReference type="NCBI Taxonomy" id="2721161"/>
    <lineage>
        <taxon>Bacteria</taxon>
        <taxon>Pseudomonadati</taxon>
        <taxon>Pseudomonadota</taxon>
        <taxon>Alphaproteobacteria</taxon>
        <taxon>Hyphomicrobiales</taxon>
        <taxon>Nitrobacteraceae</taxon>
        <taxon>Bradyrhizobium</taxon>
    </lineage>
</organism>
<accession>A0A7Y4LXC5</accession>
<dbReference type="AlphaFoldDB" id="A0A7Y4LXC5"/>
<name>A0A7Y4LXC5_9BRAD</name>
<comment type="caution">
    <text evidence="1">The sequence shown here is derived from an EMBL/GenBank/DDBJ whole genome shotgun (WGS) entry which is preliminary data.</text>
</comment>
<protein>
    <submittedName>
        <fullName evidence="1">Uncharacterized protein</fullName>
    </submittedName>
</protein>
<dbReference type="EMBL" id="JAAVLX010000005">
    <property type="protein sequence ID" value="NOJ41580.1"/>
    <property type="molecule type" value="Genomic_DNA"/>
</dbReference>
<dbReference type="RefSeq" id="WP_171580412.1">
    <property type="nucleotide sequence ID" value="NZ_JAAVLX010000005.1"/>
</dbReference>
<evidence type="ECO:0000313" key="1">
    <source>
        <dbReference type="EMBL" id="NOJ41580.1"/>
    </source>
</evidence>
<proteinExistence type="predicted"/>
<reference evidence="1 2" key="1">
    <citation type="submission" date="2020-03" db="EMBL/GenBank/DDBJ databases">
        <title>Bradyrhizobium diversity isolated from nodules of Indigofera sp.</title>
        <authorList>
            <person name="Klepa M."/>
            <person name="Helene L."/>
            <person name="Hungria M."/>
        </authorList>
    </citation>
    <scope>NUCLEOTIDE SEQUENCE [LARGE SCALE GENOMIC DNA]</scope>
    <source>
        <strain evidence="1 2">WSM 1791</strain>
    </source>
</reference>
<evidence type="ECO:0000313" key="2">
    <source>
        <dbReference type="Proteomes" id="UP000544122"/>
    </source>
</evidence>
<gene>
    <name evidence="1" type="ORF">HCN58_18665</name>
</gene>
<sequence length="59" mass="6440">MATALDPTDYVTASIGDAARLRNGVAFASRRLMEATGWQIKLAMEIIAKTKEYPRAAAR</sequence>
<keyword evidence="2" id="KW-1185">Reference proteome</keyword>